<dbReference type="Gene3D" id="3.40.50.1390">
    <property type="entry name" value="Resolvase, N-terminal catalytic domain"/>
    <property type="match status" value="1"/>
</dbReference>
<dbReference type="EMBL" id="OPYN01000184">
    <property type="protein sequence ID" value="SPO62787.1"/>
    <property type="molecule type" value="Genomic_DNA"/>
</dbReference>
<protein>
    <submittedName>
        <fullName evidence="4">Serine recombinase</fullName>
    </submittedName>
</protein>
<dbReference type="CDD" id="cd00338">
    <property type="entry name" value="Ser_Recombinase"/>
    <property type="match status" value="1"/>
</dbReference>
<organism evidence="4 5">
    <name type="scientific">Pseudomonas inefficax</name>
    <dbReference type="NCBI Taxonomy" id="2078786"/>
    <lineage>
        <taxon>Bacteria</taxon>
        <taxon>Pseudomonadati</taxon>
        <taxon>Pseudomonadota</taxon>
        <taxon>Gammaproteobacteria</taxon>
        <taxon>Pseudomonadales</taxon>
        <taxon>Pseudomonadaceae</taxon>
        <taxon>Pseudomonas</taxon>
    </lineage>
</organism>
<dbReference type="Pfam" id="PF00239">
    <property type="entry name" value="Resolvase"/>
    <property type="match status" value="1"/>
</dbReference>
<comment type="caution">
    <text evidence="4">The sequence shown here is derived from an EMBL/GenBank/DDBJ whole genome shotgun (WGS) entry which is preliminary data.</text>
</comment>
<dbReference type="AlphaFoldDB" id="A0AAQ1PAF4"/>
<dbReference type="PANTHER" id="PTHR30461">
    <property type="entry name" value="DNA-INVERTASE FROM LAMBDOID PROPHAGE"/>
    <property type="match status" value="1"/>
</dbReference>
<dbReference type="SUPFAM" id="SSF53041">
    <property type="entry name" value="Resolvase-like"/>
    <property type="match status" value="1"/>
</dbReference>
<dbReference type="SMART" id="SM00857">
    <property type="entry name" value="Resolvase"/>
    <property type="match status" value="1"/>
</dbReference>
<dbReference type="InterPro" id="IPR050639">
    <property type="entry name" value="SSR_resolvase"/>
</dbReference>
<dbReference type="Proteomes" id="UP000294335">
    <property type="component" value="Unassembled WGS sequence"/>
</dbReference>
<dbReference type="GO" id="GO:0000150">
    <property type="term" value="F:DNA strand exchange activity"/>
    <property type="evidence" value="ECO:0007669"/>
    <property type="project" value="InterPro"/>
</dbReference>
<reference evidence="4 5" key="1">
    <citation type="submission" date="2018-02" db="EMBL/GenBank/DDBJ databases">
        <authorList>
            <person name="Dubost A."/>
        </authorList>
    </citation>
    <scope>NUCLEOTIDE SEQUENCE [LARGE SCALE GENOMIC DNA]</scope>
    <source>
        <strain evidence="5">JV551A3</strain>
    </source>
</reference>
<proteinExistence type="predicted"/>
<keyword evidence="1" id="KW-0238">DNA-binding</keyword>
<keyword evidence="5" id="KW-1185">Reference proteome</keyword>
<dbReference type="PANTHER" id="PTHR30461:SF2">
    <property type="entry name" value="SERINE RECOMBINASE PINE-RELATED"/>
    <property type="match status" value="1"/>
</dbReference>
<dbReference type="PROSITE" id="PS51736">
    <property type="entry name" value="RECOMBINASES_3"/>
    <property type="match status" value="1"/>
</dbReference>
<sequence length="545" mass="61193">MPAAIPYIRFSSARQASGTSTERQHQMVMVWMGQNPDYTLSDLTYRDLGKSGYHGEHIKDGGGFAKLLAAVKAGAIKTGDVVLVEAIDRAGRMETADMLGDLILPILRAGISIVTLDDNTVYTKDSINTPQIHLLMAKIQAAWSYSKQLSDRITANYGIRRQKAMDGEPVKRWVPIWLTVEGELKKNIAPYIRQAFEWYVSGIGKTTIANRLRASGEVELATCSGPTVEAWLRNKAAIGYWEYHKGKEDAQDIPNVYEPVVTPELFMQAQQRKKAVATKPRERTSKHFLVGLVKCGACGSNYILHHKDGKPNNLRCGTYHRLKKAGCTNDETIPYQVAVYIYSLTATHWVDKAMQQIQLTVNDKRKLVLTTERDALTATITNLTEKAAALNIPELWKKLEDESNRRKVVEDELAVLERTPDAGGGFGAVLSQDQMMIHDPIQLSSLLKQVEYSIVVYPNKLLKVAGELYPWMYLGPKRKPKSNVTLGYRIMYLGEETIISPDVPATLEWGKPTDNPVEQVRYMLRRSYKLISAPEPFEYAYVPEA</sequence>
<accession>A0AAQ1PAF4</accession>
<evidence type="ECO:0000259" key="3">
    <source>
        <dbReference type="PROSITE" id="PS51736"/>
    </source>
</evidence>
<keyword evidence="2" id="KW-0233">DNA recombination</keyword>
<dbReference type="InterPro" id="IPR025827">
    <property type="entry name" value="Zn_ribbon_recom_dom"/>
</dbReference>
<name>A0AAQ1PAF4_9PSED</name>
<dbReference type="GO" id="GO:0003677">
    <property type="term" value="F:DNA binding"/>
    <property type="evidence" value="ECO:0007669"/>
    <property type="project" value="UniProtKB-KW"/>
</dbReference>
<dbReference type="InterPro" id="IPR038109">
    <property type="entry name" value="DNA_bind_recomb_sf"/>
</dbReference>
<dbReference type="InterPro" id="IPR011109">
    <property type="entry name" value="DNA_bind_recombinase_dom"/>
</dbReference>
<dbReference type="Gene3D" id="3.90.1750.20">
    <property type="entry name" value="Putative Large Serine Recombinase, Chain B, Domain 2"/>
    <property type="match status" value="1"/>
</dbReference>
<evidence type="ECO:0000313" key="4">
    <source>
        <dbReference type="EMBL" id="SPO62787.1"/>
    </source>
</evidence>
<gene>
    <name evidence="4" type="ORF">JV551A3_V1_1840081</name>
</gene>
<evidence type="ECO:0000256" key="1">
    <source>
        <dbReference type="ARBA" id="ARBA00023125"/>
    </source>
</evidence>
<evidence type="ECO:0000313" key="5">
    <source>
        <dbReference type="Proteomes" id="UP000294335"/>
    </source>
</evidence>
<dbReference type="Pfam" id="PF07508">
    <property type="entry name" value="Recombinase"/>
    <property type="match status" value="1"/>
</dbReference>
<feature type="domain" description="Resolvase/invertase-type recombinase catalytic" evidence="3">
    <location>
        <begin position="3"/>
        <end position="164"/>
    </location>
</feature>
<dbReference type="InterPro" id="IPR036162">
    <property type="entry name" value="Resolvase-like_N_sf"/>
</dbReference>
<evidence type="ECO:0000256" key="2">
    <source>
        <dbReference type="ARBA" id="ARBA00023172"/>
    </source>
</evidence>
<dbReference type="Pfam" id="PF13408">
    <property type="entry name" value="Zn_ribbon_recom"/>
    <property type="match status" value="1"/>
</dbReference>
<dbReference type="InterPro" id="IPR006119">
    <property type="entry name" value="Resolv_N"/>
</dbReference>
<dbReference type="RefSeq" id="WP_133974327.1">
    <property type="nucleotide sequence ID" value="NZ_OPYN01000184.1"/>
</dbReference>